<protein>
    <recommendedName>
        <fullName evidence="5">DUF5717 domain-containing protein</fullName>
    </recommendedName>
</protein>
<dbReference type="Proteomes" id="UP000647491">
    <property type="component" value="Unassembled WGS sequence"/>
</dbReference>
<feature type="domain" description="DUF5717" evidence="2">
    <location>
        <begin position="1"/>
        <end position="879"/>
    </location>
</feature>
<name>A0ABR7NV42_9FIRM</name>
<dbReference type="Pfam" id="PF18983">
    <property type="entry name" value="DUF5717"/>
    <property type="match status" value="1"/>
</dbReference>
<evidence type="ECO:0000259" key="1">
    <source>
        <dbReference type="Pfam" id="PF18983"/>
    </source>
</evidence>
<dbReference type="EMBL" id="JACRTJ010000027">
    <property type="protein sequence ID" value="MBC8599985.1"/>
    <property type="molecule type" value="Genomic_DNA"/>
</dbReference>
<feature type="domain" description="DUF5717" evidence="1">
    <location>
        <begin position="883"/>
        <end position="1189"/>
    </location>
</feature>
<evidence type="ECO:0008006" key="5">
    <source>
        <dbReference type="Google" id="ProtNLM"/>
    </source>
</evidence>
<dbReference type="Pfam" id="PF18984">
    <property type="entry name" value="DUF5717_N"/>
    <property type="match status" value="1"/>
</dbReference>
<dbReference type="InterPro" id="IPR043775">
    <property type="entry name" value="DUF5717_N"/>
</dbReference>
<evidence type="ECO:0000259" key="2">
    <source>
        <dbReference type="Pfam" id="PF18984"/>
    </source>
</evidence>
<keyword evidence="4" id="KW-1185">Reference proteome</keyword>
<organism evidence="3 4">
    <name type="scientific">Enterocloster hominis</name>
    <name type="common">ex Liu et al. 2021</name>
    <dbReference type="NCBI Taxonomy" id="2763663"/>
    <lineage>
        <taxon>Bacteria</taxon>
        <taxon>Bacillati</taxon>
        <taxon>Bacillota</taxon>
        <taxon>Clostridia</taxon>
        <taxon>Lachnospirales</taxon>
        <taxon>Lachnospiraceae</taxon>
        <taxon>Enterocloster</taxon>
    </lineage>
</organism>
<evidence type="ECO:0000313" key="4">
    <source>
        <dbReference type="Proteomes" id="UP000647491"/>
    </source>
</evidence>
<sequence>MRERINRLARGIVDAELPKLFLSPVKVEETLGSDTIYKRELYLSSENNLSIKGLAYSTHSRVRIASRSFGGLRNHIVYEVDTSWCENGDVIRGTINLVTNGGELEVPFLFCVETTASIRVLSTLHTVEDFVDLAQKDMDLALRLMEYKDFTDAPFLQDLRVRAVFDGIRGHGNRQNALEEFFLGLGVKEPVELTLSAASKTYDNPKKQVSDRIVLQKNGWGYVYMEVKADGDFIELSQKTVTQADFTDGRFDLAFKIHPERLHRGKNLGAIRFLTVHGETAVRITATAGNELGAAARDREITRSSIARYLTLREEYESGKNDPAKVLTKLQRELDAIRGACGSSLLHSLFQAETYLDAGRPDQAALCLDSCRDQIAAEEERTGTLYCFYQYLQYRVNPDETRRDAVLRLLRKKLDKRKGRFYLQLLLLKMEPELFEEGPALFDSFKTQYRNGCHSPFLYIEACRLLEKDPALLVNMEPFEIHALYYGVTHGMIGEALALRAASLASGVKFFHRLYYRLLAALYEKYPEKEILTAVCCLLIKGNMRTAACFPWYEKGIREEISLTRIYEYYLYSLPASYDQMLPKQVLLYFSYEHSHMDRRSRSVLYANVLTYLKPGDRLYKAYEREMEKFAMEQLFEGRIDRFLAVIYRHMIYRDIIDAQVARVLPGILRANRICCQDASMKYVVVGSALLEGEDAYPLNDGTAYVPLYFDDCVLLFQDVYGNRYMDVPYTKEPVLEERELEERCFEMFPDHPMLKMRACLGIMEKEEIDGDGIRVLQDALDSLPVKELYQQKMLTRIIAYYNDPARNGEEAMNEEGGAYLLRLDKKRLSRMERVGICETLISQDLYKEAYDMIREFGEEGLKIKRLLKLCTKLISQNLAETDDLLLHMARRIFLSGKGDGVILDYLCRYFNGANSDMYRILVQAVREHTETYDMEERLLAQLLFTGSDKHLDTVFDLYAGRKKTSDAIVKAYFTIRCVDYFLKDQTPGDRVFAYLEGAINGSQEIRKLPEIYLMAMTKYYAGLPSLEKEQQQVCRRCMAVLLDQGMIFAYFKDLAPYVDLPGELLDKEIVEYRGAPEGRPVLMVRVLPDEEEFHEEELKPVYKGIYVRQKLLFEGEVMEYTISEYENGEPVEKASGRISCREAAAGDRGNRFSALNTMGLCLAMKDDRRLKEAMVRYVTESQAAKELFPLAE</sequence>
<reference evidence="3 4" key="1">
    <citation type="submission" date="2020-08" db="EMBL/GenBank/DDBJ databases">
        <title>Genome public.</title>
        <authorList>
            <person name="Liu C."/>
            <person name="Sun Q."/>
        </authorList>
    </citation>
    <scope>NUCLEOTIDE SEQUENCE [LARGE SCALE GENOMIC DNA]</scope>
    <source>
        <strain evidence="3 4">BX10</strain>
    </source>
</reference>
<proteinExistence type="predicted"/>
<gene>
    <name evidence="3" type="ORF">H8708_12235</name>
</gene>
<accession>A0ABR7NV42</accession>
<comment type="caution">
    <text evidence="3">The sequence shown here is derived from an EMBL/GenBank/DDBJ whole genome shotgun (WGS) entry which is preliminary data.</text>
</comment>
<dbReference type="InterPro" id="IPR043774">
    <property type="entry name" value="DUF5717_C"/>
</dbReference>
<evidence type="ECO:0000313" key="3">
    <source>
        <dbReference type="EMBL" id="MBC8599985.1"/>
    </source>
</evidence>
<dbReference type="RefSeq" id="WP_262428016.1">
    <property type="nucleotide sequence ID" value="NZ_JACRTJ010000027.1"/>
</dbReference>